<reference evidence="2" key="1">
    <citation type="submission" date="2021-01" db="EMBL/GenBank/DDBJ databases">
        <authorList>
            <person name="Corre E."/>
            <person name="Pelletier E."/>
            <person name="Niang G."/>
            <person name="Scheremetjew M."/>
            <person name="Finn R."/>
            <person name="Kale V."/>
            <person name="Holt S."/>
            <person name="Cochrane G."/>
            <person name="Meng A."/>
            <person name="Brown T."/>
            <person name="Cohen L."/>
        </authorList>
    </citation>
    <scope>NUCLEOTIDE SEQUENCE</scope>
    <source>
        <strain evidence="2">CCAP 955/1</strain>
    </source>
</reference>
<gene>
    <name evidence="2" type="ORF">SELO1098_LOCUS260</name>
</gene>
<dbReference type="EMBL" id="HBIC01000472">
    <property type="protein sequence ID" value="CAE0271435.1"/>
    <property type="molecule type" value="Transcribed_RNA"/>
</dbReference>
<name>A0A7S3GN15_9STRA</name>
<feature type="domain" description="EF-hand" evidence="1">
    <location>
        <begin position="1143"/>
        <end position="1178"/>
    </location>
</feature>
<evidence type="ECO:0000313" key="2">
    <source>
        <dbReference type="EMBL" id="CAE0271435.1"/>
    </source>
</evidence>
<proteinExistence type="predicted"/>
<dbReference type="SUPFAM" id="SSF47473">
    <property type="entry name" value="EF-hand"/>
    <property type="match status" value="1"/>
</dbReference>
<dbReference type="InterPro" id="IPR011992">
    <property type="entry name" value="EF-hand-dom_pair"/>
</dbReference>
<evidence type="ECO:0000259" key="1">
    <source>
        <dbReference type="PROSITE" id="PS50222"/>
    </source>
</evidence>
<accession>A0A7S3GN15</accession>
<organism evidence="2">
    <name type="scientific">Spumella elongata</name>
    <dbReference type="NCBI Taxonomy" id="89044"/>
    <lineage>
        <taxon>Eukaryota</taxon>
        <taxon>Sar</taxon>
        <taxon>Stramenopiles</taxon>
        <taxon>Ochrophyta</taxon>
        <taxon>Chrysophyceae</taxon>
        <taxon>Chromulinales</taxon>
        <taxon>Chromulinaceae</taxon>
        <taxon>Spumella</taxon>
    </lineage>
</organism>
<sequence>MKEFHAAATAINCLYRKNKAVSIVKHKKLQNQIEVALLNEQRFQQALVVIQKSFRMCSVRMWIHSFGKDFNRELVRRSASVKIRKKRASNAFQNKNKPVLNSQHKRERVTMDGEKRVKQNRMNLMHTMETLYSTVIQLLEANILAWHAKHTQLLPTMQAQLTLRDSLYELHKFESTENLKILLNCTNNERDRRELLVKSLHIKLEAASTRLENTRNMVWWITQHLRMLYRKLSILKVRFQDTLLRIQWVSIEYAILQRMEYHMEKRVTVLSTSIPEMLPVAEWVKGYLSLVVKQCILLDCMQETMLKEEINRLHRDERIVVEFDSLIVELLNSLHADNQYSAEKVHLDVALKYEVYGSAKGIELNEQLIALKSKQKTLTTHTLDNLKTGLQEKYDLEDTNNLADYGFPNDNPDLPIEQLHTIEAVMMETFNNAAKHCKLYDFLSVYLVQPWLAEQSVEDVRLEEQISQKELSVGTLREQLKNIRVMGKNNEIKKTNNEKRIKALGVELEGKYEGRDGEGESEAKDRLALVANMQQEILALQTENTMIVNNRADITAQEAPILFEISNISNDIGKIQESLKTRADARAKQSKIFFELERTCAAELAALAETQTVQCEYTMMDIEKHISLCEQYSSSDDVIQGVIDNTNIELRERVPINVPLQTLTHKVHQLNHNFRPRTCSTAIHAVRTTIQTRLSILRLNLGYYESVKTLLDKEITDLTDFPNKLEYYLNAVKAFDTYAVNNRRQRALQIEINLRKLRLEALRGMRLQTMMEAKQKQIEQDKLVATKQAEKAAAKKSVVKELAKNTKLAIRAAQDKIRDMRYQNDIEMDAEEQKMARNIREKSKEGVGSIPEAIKEICFTWGREKTDFFQQQNDHLKSKGLPFFVRMPRSIGNSVYIWTQSTKDSNFFITHFELAHPDPANELLYKEQQMRKKHFELIETGGTKMQIWVKRDRRREYGIKNISLSFTEEEETRLIVDKYSKIDISLSEFGLPDTFLWIEKVDKVKTVEVDNTNKLIAEIKKVKALLDTKPDDKNIQAVVERLGLKLEAAHAKEKEAEVTNPLQAATDLLALNESELSQWMQVFRSIDKKKASRVTLMDVFEYFEETPTPVTREVFLGAESLDREGLMEFGDFVRACAIFCLFGKQELIQFLYVFVDKDRVGYMTYEDFSQLLESLHPYEKLRARRVLKALNHPKDYHVDFKEFSSYCDRFPAAYSPIFNLQNAMRKKTMGIDWWFHKMQKYKEVRRKMGAEGGNIQQIVDTELQRFTDDALREKRMAERDAKIKQETSEVKKVIMQARQFLDEFS</sequence>
<dbReference type="PROSITE" id="PS50222">
    <property type="entry name" value="EF_HAND_2"/>
    <property type="match status" value="1"/>
</dbReference>
<dbReference type="Gene3D" id="1.10.238.10">
    <property type="entry name" value="EF-hand"/>
    <property type="match status" value="1"/>
</dbReference>
<protein>
    <recommendedName>
        <fullName evidence="1">EF-hand domain-containing protein</fullName>
    </recommendedName>
</protein>
<dbReference type="GO" id="GO:0005509">
    <property type="term" value="F:calcium ion binding"/>
    <property type="evidence" value="ECO:0007669"/>
    <property type="project" value="InterPro"/>
</dbReference>
<dbReference type="InterPro" id="IPR002048">
    <property type="entry name" value="EF_hand_dom"/>
</dbReference>